<evidence type="ECO:0000256" key="1">
    <source>
        <dbReference type="ARBA" id="ARBA00023239"/>
    </source>
</evidence>
<dbReference type="PANTHER" id="PTHR12128">
    <property type="entry name" value="DIHYDRODIPICOLINATE SYNTHASE"/>
    <property type="match status" value="1"/>
</dbReference>
<dbReference type="PANTHER" id="PTHR12128:SF19">
    <property type="entry name" value="5-DEHYDRO-4-DEOXYGLUCARATE DEHYDRATASE 2-RELATED"/>
    <property type="match status" value="1"/>
</dbReference>
<gene>
    <name evidence="3" type="ORF">ACFO6V_01395</name>
</gene>
<dbReference type="SMART" id="SM01130">
    <property type="entry name" value="DHDPS"/>
    <property type="match status" value="1"/>
</dbReference>
<protein>
    <submittedName>
        <fullName evidence="3">Dihydrodipicolinate synthase family protein</fullName>
        <ecNumber evidence="3">4.1.3.3</ecNumber>
        <ecNumber evidence="3">4.2.1.41</ecNumber>
        <ecNumber evidence="3">4.3.3.7</ecNumber>
    </submittedName>
</protein>
<dbReference type="EMBL" id="JBHSFI010000001">
    <property type="protein sequence ID" value="MFC4626867.1"/>
    <property type="molecule type" value="Genomic_DNA"/>
</dbReference>
<dbReference type="GO" id="GO:0008747">
    <property type="term" value="F:N-acetylneuraminate lyase activity"/>
    <property type="evidence" value="ECO:0007669"/>
    <property type="project" value="UniProtKB-EC"/>
</dbReference>
<dbReference type="RefSeq" id="WP_377131384.1">
    <property type="nucleotide sequence ID" value="NZ_JBHSFI010000001.1"/>
</dbReference>
<organism evidence="3 4">
    <name type="scientific">Promicromonospora alba</name>
    <dbReference type="NCBI Taxonomy" id="1616110"/>
    <lineage>
        <taxon>Bacteria</taxon>
        <taxon>Bacillati</taxon>
        <taxon>Actinomycetota</taxon>
        <taxon>Actinomycetes</taxon>
        <taxon>Micrococcales</taxon>
        <taxon>Promicromonosporaceae</taxon>
        <taxon>Promicromonospora</taxon>
    </lineage>
</organism>
<dbReference type="Proteomes" id="UP001596011">
    <property type="component" value="Unassembled WGS sequence"/>
</dbReference>
<keyword evidence="4" id="KW-1185">Reference proteome</keyword>
<name>A0ABV9H931_9MICO</name>
<dbReference type="InterPro" id="IPR002220">
    <property type="entry name" value="DapA-like"/>
</dbReference>
<dbReference type="EC" id="4.2.1.41" evidence="3"/>
<dbReference type="EC" id="4.1.3.3" evidence="3"/>
<evidence type="ECO:0000256" key="2">
    <source>
        <dbReference type="PIRNR" id="PIRNR001365"/>
    </source>
</evidence>
<proteinExistence type="inferred from homology"/>
<keyword evidence="1 2" id="KW-0456">Lyase</keyword>
<accession>A0ABV9H931</accession>
<evidence type="ECO:0000313" key="3">
    <source>
        <dbReference type="EMBL" id="MFC4626867.1"/>
    </source>
</evidence>
<dbReference type="Pfam" id="PF00701">
    <property type="entry name" value="DHDPS"/>
    <property type="match status" value="1"/>
</dbReference>
<evidence type="ECO:0000313" key="4">
    <source>
        <dbReference type="Proteomes" id="UP001596011"/>
    </source>
</evidence>
<comment type="caution">
    <text evidence="3">The sequence shown here is derived from an EMBL/GenBank/DDBJ whole genome shotgun (WGS) entry which is preliminary data.</text>
</comment>
<dbReference type="Gene3D" id="3.20.20.70">
    <property type="entry name" value="Aldolase class I"/>
    <property type="match status" value="1"/>
</dbReference>
<dbReference type="PIRSF" id="PIRSF001365">
    <property type="entry name" value="DHDPS"/>
    <property type="match status" value="1"/>
</dbReference>
<dbReference type="GO" id="GO:0047448">
    <property type="term" value="F:5-dehydro-4-deoxyglucarate dehydratase activity"/>
    <property type="evidence" value="ECO:0007669"/>
    <property type="project" value="UniProtKB-EC"/>
</dbReference>
<dbReference type="CDD" id="cd00408">
    <property type="entry name" value="DHDPS-like"/>
    <property type="match status" value="1"/>
</dbReference>
<comment type="similarity">
    <text evidence="2">Belongs to the DapA family.</text>
</comment>
<reference evidence="4" key="1">
    <citation type="journal article" date="2019" name="Int. J. Syst. Evol. Microbiol.">
        <title>The Global Catalogue of Microorganisms (GCM) 10K type strain sequencing project: providing services to taxonomists for standard genome sequencing and annotation.</title>
        <authorList>
            <consortium name="The Broad Institute Genomics Platform"/>
            <consortium name="The Broad Institute Genome Sequencing Center for Infectious Disease"/>
            <person name="Wu L."/>
            <person name="Ma J."/>
        </authorList>
    </citation>
    <scope>NUCLEOTIDE SEQUENCE [LARGE SCALE GENOMIC DNA]</scope>
    <source>
        <strain evidence="4">CCUG 42722</strain>
    </source>
</reference>
<sequence length="313" mass="33162">MTVRTTHSSTADVVARLGTVVGIPVVPYAPDGAVDLTRTGELADRLVGSGLGAITPNGNTGEFYALSPRERADVARTVTGVVGDRAVVVVGVGLDPATAKAEAAYAAELGAHAVMVHQPVLPYMSRAGWVEYTAAVASAVPRLAVLPYVSSPAIRGSDIAALVRRAPNVAGIKYSVPDPVAFAETVQDTDADLLWIAGLAESYAPSAWQAGARAFTSGLVNVVPEISFGLLDALRDDDTERAAALWRRIRRFEQLRARDRSADNVSVVKEAMHQLGLCDRSVRPPSTTLPDADQADVARILSAWNSEDWKEKP</sequence>
<dbReference type="EC" id="4.3.3.7" evidence="3"/>
<dbReference type="InterPro" id="IPR013785">
    <property type="entry name" value="Aldolase_TIM"/>
</dbReference>
<dbReference type="SUPFAM" id="SSF51569">
    <property type="entry name" value="Aldolase"/>
    <property type="match status" value="1"/>
</dbReference>
<dbReference type="GO" id="GO:0008840">
    <property type="term" value="F:4-hydroxy-tetrahydrodipicolinate synthase activity"/>
    <property type="evidence" value="ECO:0007669"/>
    <property type="project" value="UniProtKB-EC"/>
</dbReference>